<proteinExistence type="predicted"/>
<evidence type="ECO:0000256" key="1">
    <source>
        <dbReference type="ARBA" id="ARBA00023015"/>
    </source>
</evidence>
<dbReference type="Proteomes" id="UP000011531">
    <property type="component" value="Unassembled WGS sequence"/>
</dbReference>
<evidence type="ECO:0000259" key="3">
    <source>
        <dbReference type="Pfam" id="PF04967"/>
    </source>
</evidence>
<feature type="domain" description="HTH bat-type" evidence="3">
    <location>
        <begin position="158"/>
        <end position="206"/>
    </location>
</feature>
<dbReference type="InterPro" id="IPR007050">
    <property type="entry name" value="HTH_bacterioopsin"/>
</dbReference>
<evidence type="ECO:0000313" key="4">
    <source>
        <dbReference type="EMBL" id="ELY56924.1"/>
    </source>
</evidence>
<gene>
    <name evidence="4" type="ORF">C492_13965</name>
</gene>
<dbReference type="OrthoDB" id="202021at2157"/>
<dbReference type="STRING" id="1227498.C492_13965"/>
<comment type="caution">
    <text evidence="4">The sequence shown here is derived from an EMBL/GenBank/DDBJ whole genome shotgun (WGS) entry which is preliminary data.</text>
</comment>
<sequence length="219" mass="24537">MSTIAEFTVPAESFALGYTIERAPSLGIEIEPVVAAPPDAVLPCLRLSGDEETLERADVALAADPTVEAASRVLDLEGERWYRVRWNGTVVDLVELLTREEATVFETGLEGDRWRFRVLFPNREALARSYEYATDRGVPIDLRKINRLEEARYDRFDLTDAQHETLVAALEHGYYDIPRGIDMETLSDELGISHQALSERLRRAHLALVEEAVGADDPA</sequence>
<dbReference type="EMBL" id="AOIA01000122">
    <property type="protein sequence ID" value="ELY56924.1"/>
    <property type="molecule type" value="Genomic_DNA"/>
</dbReference>
<organism evidence="4 5">
    <name type="scientific">Natronococcus jeotgali DSM 18795</name>
    <dbReference type="NCBI Taxonomy" id="1227498"/>
    <lineage>
        <taxon>Archaea</taxon>
        <taxon>Methanobacteriati</taxon>
        <taxon>Methanobacteriota</taxon>
        <taxon>Stenosarchaea group</taxon>
        <taxon>Halobacteria</taxon>
        <taxon>Halobacteriales</taxon>
        <taxon>Natrialbaceae</taxon>
        <taxon>Natronococcus</taxon>
    </lineage>
</organism>
<keyword evidence="1" id="KW-0805">Transcription regulation</keyword>
<dbReference type="PANTHER" id="PTHR34236:SF1">
    <property type="entry name" value="DIMETHYL SULFOXIDE REDUCTASE TRANSCRIPTIONAL ACTIVATOR"/>
    <property type="match status" value="1"/>
</dbReference>
<dbReference type="Pfam" id="PF04967">
    <property type="entry name" value="HTH_10"/>
    <property type="match status" value="1"/>
</dbReference>
<reference evidence="4 5" key="1">
    <citation type="journal article" date="2014" name="PLoS Genet.">
        <title>Phylogenetically driven sequencing of extremely halophilic archaea reveals strategies for static and dynamic osmo-response.</title>
        <authorList>
            <person name="Becker E.A."/>
            <person name="Seitzer P.M."/>
            <person name="Tritt A."/>
            <person name="Larsen D."/>
            <person name="Krusor M."/>
            <person name="Yao A.I."/>
            <person name="Wu D."/>
            <person name="Madern D."/>
            <person name="Eisen J.A."/>
            <person name="Darling A.E."/>
            <person name="Facciotti M.T."/>
        </authorList>
    </citation>
    <scope>NUCLEOTIDE SEQUENCE [LARGE SCALE GENOMIC DNA]</scope>
    <source>
        <strain evidence="4 5">DSM 18795</strain>
    </source>
</reference>
<name>L9X569_9EURY</name>
<keyword evidence="5" id="KW-1185">Reference proteome</keyword>
<protein>
    <submittedName>
        <fullName evidence="4">Bacterio-opsin activator HTH domain-containing protein</fullName>
    </submittedName>
</protein>
<dbReference type="PANTHER" id="PTHR34236">
    <property type="entry name" value="DIMETHYL SULFOXIDE REDUCTASE TRANSCRIPTIONAL ACTIVATOR"/>
    <property type="match status" value="1"/>
</dbReference>
<dbReference type="PATRIC" id="fig|1227498.3.peg.2726"/>
<accession>L9X569</accession>
<dbReference type="RefSeq" id="WP_008424476.1">
    <property type="nucleotide sequence ID" value="NZ_AOIA01000122.1"/>
</dbReference>
<evidence type="ECO:0000313" key="5">
    <source>
        <dbReference type="Proteomes" id="UP000011531"/>
    </source>
</evidence>
<keyword evidence="2" id="KW-0804">Transcription</keyword>
<evidence type="ECO:0000256" key="2">
    <source>
        <dbReference type="ARBA" id="ARBA00023163"/>
    </source>
</evidence>
<dbReference type="AlphaFoldDB" id="L9X569"/>